<dbReference type="PROSITE" id="PS51257">
    <property type="entry name" value="PROKAR_LIPOPROTEIN"/>
    <property type="match status" value="1"/>
</dbReference>
<dbReference type="EMBL" id="SUYC01000004">
    <property type="protein sequence ID" value="MBE6270291.1"/>
    <property type="molecule type" value="Genomic_DNA"/>
</dbReference>
<name>A0A9D5NZH9_XYLRU</name>
<feature type="signal peptide" evidence="1">
    <location>
        <begin position="1"/>
        <end position="25"/>
    </location>
</feature>
<dbReference type="InterPro" id="IPR032527">
    <property type="entry name" value="DUF4959"/>
</dbReference>
<keyword evidence="1" id="KW-0732">Signal</keyword>
<dbReference type="PROSITE" id="PS50853">
    <property type="entry name" value="FN3"/>
    <property type="match status" value="1"/>
</dbReference>
<evidence type="ECO:0000313" key="4">
    <source>
        <dbReference type="EMBL" id="MBE6270291.1"/>
    </source>
</evidence>
<proteinExistence type="predicted"/>
<dbReference type="InterPro" id="IPR003961">
    <property type="entry name" value="FN3_dom"/>
</dbReference>
<feature type="domain" description="F5/8 type C" evidence="2">
    <location>
        <begin position="234"/>
        <end position="400"/>
    </location>
</feature>
<dbReference type="InterPro" id="IPR008979">
    <property type="entry name" value="Galactose-bd-like_sf"/>
</dbReference>
<feature type="domain" description="Fibronectin type-III" evidence="3">
    <location>
        <begin position="35"/>
        <end position="133"/>
    </location>
</feature>
<accession>A0A9D5NZH9</accession>
<organism evidence="4 5">
    <name type="scientific">Xylanibacter ruminicola</name>
    <name type="common">Prevotella ruminicola</name>
    <dbReference type="NCBI Taxonomy" id="839"/>
    <lineage>
        <taxon>Bacteria</taxon>
        <taxon>Pseudomonadati</taxon>
        <taxon>Bacteroidota</taxon>
        <taxon>Bacteroidia</taxon>
        <taxon>Bacteroidales</taxon>
        <taxon>Prevotellaceae</taxon>
        <taxon>Xylanibacter</taxon>
    </lineage>
</organism>
<comment type="caution">
    <text evidence="4">The sequence shown here is derived from an EMBL/GenBank/DDBJ whole genome shotgun (WGS) entry which is preliminary data.</text>
</comment>
<evidence type="ECO:0000256" key="1">
    <source>
        <dbReference type="SAM" id="SignalP"/>
    </source>
</evidence>
<dbReference type="InterPro" id="IPR000421">
    <property type="entry name" value="FA58C"/>
</dbReference>
<feature type="chain" id="PRO_5038560121" evidence="1">
    <location>
        <begin position="26"/>
        <end position="401"/>
    </location>
</feature>
<dbReference type="Gene3D" id="2.60.120.260">
    <property type="entry name" value="Galactose-binding domain-like"/>
    <property type="match status" value="1"/>
</dbReference>
<dbReference type="Pfam" id="PF00754">
    <property type="entry name" value="F5_F8_type_C"/>
    <property type="match status" value="1"/>
</dbReference>
<dbReference type="PROSITE" id="PS50022">
    <property type="entry name" value="FA58C_3"/>
    <property type="match status" value="1"/>
</dbReference>
<protein>
    <submittedName>
        <fullName evidence="4">DUF4959 domain-containing protein</fullName>
    </submittedName>
</protein>
<evidence type="ECO:0000259" key="2">
    <source>
        <dbReference type="PROSITE" id="PS50022"/>
    </source>
</evidence>
<dbReference type="Pfam" id="PF16323">
    <property type="entry name" value="DUF4959"/>
    <property type="match status" value="1"/>
</dbReference>
<dbReference type="Proteomes" id="UP000806522">
    <property type="component" value="Unassembled WGS sequence"/>
</dbReference>
<gene>
    <name evidence="4" type="ORF">E7101_05000</name>
</gene>
<sequence>MKKKQIGFLLLLGAALMLSGCGDDAEGRIEIDDSAPSQVTHVNAESTAGAVTLTWQIPTSSSFMYTKVVYTDADGKEQYQIFSKERASADGQMSATFKGFIQTDPVTFQLYACSVRGNNAGAVEVTGIPGAPNFSAVLESITVDAAYGGIRVNTPNTFDDAVVVAVEWQSAAGKSGSRKYTVSPKSTDGRFVRLDVDGGFLLEQASVTIHTEDEFGHASAPRQFTVTPKAVKKLDQSLMSIPGYNPSSNDGTIGYSSQESQGEGAINGRAACMLDGNTGTFWHSSWKVATTYPQWFIVDLGKDYQIAQVELTRRIGDSRGQKGQTIYTCASDKAGDASNPDSWGWDSYGSFSFDNTSDAPQASDLSGRLQAARYIKVYFGTEMKGSGNNTMVSEFNVYFVE</sequence>
<evidence type="ECO:0000259" key="3">
    <source>
        <dbReference type="PROSITE" id="PS50853"/>
    </source>
</evidence>
<dbReference type="SUPFAM" id="SSF49785">
    <property type="entry name" value="Galactose-binding domain-like"/>
    <property type="match status" value="1"/>
</dbReference>
<reference evidence="4" key="1">
    <citation type="submission" date="2019-04" db="EMBL/GenBank/DDBJ databases">
        <title>Evolution of Biomass-Degrading Anaerobic Consortia Revealed by Metagenomics.</title>
        <authorList>
            <person name="Peng X."/>
        </authorList>
    </citation>
    <scope>NUCLEOTIDE SEQUENCE</scope>
    <source>
        <strain evidence="4">SIG140</strain>
    </source>
</reference>
<dbReference type="AlphaFoldDB" id="A0A9D5NZH9"/>
<evidence type="ECO:0000313" key="5">
    <source>
        <dbReference type="Proteomes" id="UP000806522"/>
    </source>
</evidence>